<dbReference type="Proteomes" id="UP001516400">
    <property type="component" value="Unassembled WGS sequence"/>
</dbReference>
<comment type="caution">
    <text evidence="12">The sequence shown here is derived from an EMBL/GenBank/DDBJ whole genome shotgun (WGS) entry which is preliminary data.</text>
</comment>
<evidence type="ECO:0000256" key="7">
    <source>
        <dbReference type="ARBA" id="ARBA00022989"/>
    </source>
</evidence>
<evidence type="ECO:0000256" key="3">
    <source>
        <dbReference type="ARBA" id="ARBA00022729"/>
    </source>
</evidence>
<dbReference type="InterPro" id="IPR050971">
    <property type="entry name" value="Cadherin-domain_protein"/>
</dbReference>
<dbReference type="GO" id="GO:0009653">
    <property type="term" value="P:anatomical structure morphogenesis"/>
    <property type="evidence" value="ECO:0007669"/>
    <property type="project" value="UniProtKB-ARBA"/>
</dbReference>
<keyword evidence="6" id="KW-0130">Cell adhesion</keyword>
<keyword evidence="3" id="KW-0732">Signal</keyword>
<dbReference type="PANTHER" id="PTHR24025:SF28">
    <property type="entry name" value="PUTATIVE-RELATED"/>
    <property type="match status" value="1"/>
</dbReference>
<dbReference type="SUPFAM" id="SSF49313">
    <property type="entry name" value="Cadherin-like"/>
    <property type="match status" value="3"/>
</dbReference>
<dbReference type="PROSITE" id="PS50268">
    <property type="entry name" value="CADHERIN_2"/>
    <property type="match status" value="3"/>
</dbReference>
<dbReference type="InterPro" id="IPR015919">
    <property type="entry name" value="Cadherin-like_sf"/>
</dbReference>
<evidence type="ECO:0000256" key="5">
    <source>
        <dbReference type="ARBA" id="ARBA00022837"/>
    </source>
</evidence>
<dbReference type="Gene3D" id="2.60.40.60">
    <property type="entry name" value="Cadherins"/>
    <property type="match status" value="3"/>
</dbReference>
<dbReference type="CDD" id="cd11304">
    <property type="entry name" value="Cadherin_repeat"/>
    <property type="match status" value="3"/>
</dbReference>
<evidence type="ECO:0000256" key="8">
    <source>
        <dbReference type="ARBA" id="ARBA00023136"/>
    </source>
</evidence>
<sequence>ILQVVAVDLDTGNNARLTYRLLHQNNSALASRIFGIFPNSGWLYLRENLDRETQDKFNLIVAASDNGNIQFNNSNTCMHYNFIILGTPSQTATVHISIEVLDTNDNIPVFGKKSYEFNIEENLPRSSHVGTISAKDADYGSNAVIRYHLIPNNTSFRINTITGQIFTKESLDRESKQSYDMIAEARDQGTPSRSSRVPIKILVTDVNDNSPEIVDPQEDVVSVREEQSPETEVVKVRAVDADAGENASISYSILKGKDSDGYGVFSIDPITGVIKTKIILDHEERTIYRLTVAATDGGRPPRQSVRKLRIGVLDLNDNRPTFTSSSLNFMVCTI</sequence>
<dbReference type="PANTHER" id="PTHR24025">
    <property type="entry name" value="DESMOGLEIN FAMILY MEMBER"/>
    <property type="match status" value="1"/>
</dbReference>
<evidence type="ECO:0000256" key="4">
    <source>
        <dbReference type="ARBA" id="ARBA00022737"/>
    </source>
</evidence>
<reference evidence="12 13" key="1">
    <citation type="journal article" date="2021" name="BMC Biol.">
        <title>Horizontally acquired antibacterial genes associated with adaptive radiation of ladybird beetles.</title>
        <authorList>
            <person name="Li H.S."/>
            <person name="Tang X.F."/>
            <person name="Huang Y.H."/>
            <person name="Xu Z.Y."/>
            <person name="Chen M.L."/>
            <person name="Du X.Y."/>
            <person name="Qiu B.Y."/>
            <person name="Chen P.T."/>
            <person name="Zhang W."/>
            <person name="Slipinski A."/>
            <person name="Escalona H.E."/>
            <person name="Waterhouse R.M."/>
            <person name="Zwick A."/>
            <person name="Pang H."/>
        </authorList>
    </citation>
    <scope>NUCLEOTIDE SEQUENCE [LARGE SCALE GENOMIC DNA]</scope>
    <source>
        <strain evidence="12">SYSU2018</strain>
    </source>
</reference>
<evidence type="ECO:0000256" key="2">
    <source>
        <dbReference type="ARBA" id="ARBA00022692"/>
    </source>
</evidence>
<dbReference type="AlphaFoldDB" id="A0ABD2MKJ7"/>
<keyword evidence="7" id="KW-1133">Transmembrane helix</keyword>
<dbReference type="GO" id="GO:0005509">
    <property type="term" value="F:calcium ion binding"/>
    <property type="evidence" value="ECO:0007669"/>
    <property type="project" value="UniProtKB-UniRule"/>
</dbReference>
<evidence type="ECO:0000259" key="11">
    <source>
        <dbReference type="PROSITE" id="PS50268"/>
    </source>
</evidence>
<dbReference type="FunFam" id="2.60.40.60:FF:000135">
    <property type="entry name" value="cadherin-23 isoform X1"/>
    <property type="match status" value="1"/>
</dbReference>
<evidence type="ECO:0000256" key="1">
    <source>
        <dbReference type="ARBA" id="ARBA00004370"/>
    </source>
</evidence>
<dbReference type="GO" id="GO:0060429">
    <property type="term" value="P:epithelium development"/>
    <property type="evidence" value="ECO:0007669"/>
    <property type="project" value="UniProtKB-ARBA"/>
</dbReference>
<comment type="subcellular location">
    <subcellularLocation>
        <location evidence="1">Membrane</location>
    </subcellularLocation>
</comment>
<evidence type="ECO:0000256" key="9">
    <source>
        <dbReference type="ARBA" id="ARBA00023180"/>
    </source>
</evidence>
<dbReference type="InterPro" id="IPR020894">
    <property type="entry name" value="Cadherin_CS"/>
</dbReference>
<keyword evidence="4" id="KW-0677">Repeat</keyword>
<evidence type="ECO:0000313" key="13">
    <source>
        <dbReference type="Proteomes" id="UP001516400"/>
    </source>
</evidence>
<proteinExistence type="predicted"/>
<keyword evidence="13" id="KW-1185">Reference proteome</keyword>
<feature type="domain" description="Cadherin" evidence="11">
    <location>
        <begin position="1"/>
        <end position="110"/>
    </location>
</feature>
<name>A0ABD2MKJ7_9CUCU</name>
<dbReference type="SMART" id="SM00112">
    <property type="entry name" value="CA"/>
    <property type="match status" value="3"/>
</dbReference>
<dbReference type="PROSITE" id="PS00232">
    <property type="entry name" value="CADHERIN_1"/>
    <property type="match status" value="2"/>
</dbReference>
<feature type="non-terminal residue" evidence="12">
    <location>
        <position position="1"/>
    </location>
</feature>
<keyword evidence="5 10" id="KW-0106">Calcium</keyword>
<feature type="domain" description="Cadherin" evidence="11">
    <location>
        <begin position="215"/>
        <end position="322"/>
    </location>
</feature>
<protein>
    <recommendedName>
        <fullName evidence="11">Cadherin domain-containing protein</fullName>
    </recommendedName>
</protein>
<evidence type="ECO:0000313" key="12">
    <source>
        <dbReference type="EMBL" id="KAL3266868.1"/>
    </source>
</evidence>
<dbReference type="FunFam" id="2.60.40.60:FF:000020">
    <property type="entry name" value="Dachsous cadherin-related 1b"/>
    <property type="match status" value="1"/>
</dbReference>
<dbReference type="Pfam" id="PF00028">
    <property type="entry name" value="Cadherin"/>
    <property type="match status" value="3"/>
</dbReference>
<keyword evidence="9" id="KW-0325">Glycoprotein</keyword>
<dbReference type="GO" id="GO:0007155">
    <property type="term" value="P:cell adhesion"/>
    <property type="evidence" value="ECO:0007669"/>
    <property type="project" value="UniProtKB-KW"/>
</dbReference>
<organism evidence="12 13">
    <name type="scientific">Cryptolaemus montrouzieri</name>
    <dbReference type="NCBI Taxonomy" id="559131"/>
    <lineage>
        <taxon>Eukaryota</taxon>
        <taxon>Metazoa</taxon>
        <taxon>Ecdysozoa</taxon>
        <taxon>Arthropoda</taxon>
        <taxon>Hexapoda</taxon>
        <taxon>Insecta</taxon>
        <taxon>Pterygota</taxon>
        <taxon>Neoptera</taxon>
        <taxon>Endopterygota</taxon>
        <taxon>Coleoptera</taxon>
        <taxon>Polyphaga</taxon>
        <taxon>Cucujiformia</taxon>
        <taxon>Coccinelloidea</taxon>
        <taxon>Coccinellidae</taxon>
        <taxon>Scymninae</taxon>
        <taxon>Scymnini</taxon>
        <taxon>Cryptolaemus</taxon>
    </lineage>
</organism>
<dbReference type="InterPro" id="IPR002126">
    <property type="entry name" value="Cadherin-like_dom"/>
</dbReference>
<dbReference type="PRINTS" id="PR00205">
    <property type="entry name" value="CADHERIN"/>
</dbReference>
<feature type="domain" description="Cadherin" evidence="11">
    <location>
        <begin position="111"/>
        <end position="213"/>
    </location>
</feature>
<dbReference type="EMBL" id="JABFTP020000001">
    <property type="protein sequence ID" value="KAL3266868.1"/>
    <property type="molecule type" value="Genomic_DNA"/>
</dbReference>
<evidence type="ECO:0000256" key="10">
    <source>
        <dbReference type="PROSITE-ProRule" id="PRU00043"/>
    </source>
</evidence>
<gene>
    <name evidence="12" type="ORF">HHI36_011020</name>
</gene>
<keyword evidence="2" id="KW-0812">Transmembrane</keyword>
<evidence type="ECO:0000256" key="6">
    <source>
        <dbReference type="ARBA" id="ARBA00022889"/>
    </source>
</evidence>
<dbReference type="GO" id="GO:0016020">
    <property type="term" value="C:membrane"/>
    <property type="evidence" value="ECO:0007669"/>
    <property type="project" value="UniProtKB-SubCell"/>
</dbReference>
<accession>A0ABD2MKJ7</accession>
<keyword evidence="8" id="KW-0472">Membrane</keyword>